<feature type="repeat" description="Solcar" evidence="13">
    <location>
        <begin position="550"/>
        <end position="635"/>
    </location>
</feature>
<evidence type="ECO:0000313" key="16">
    <source>
        <dbReference type="Proteomes" id="UP000267096"/>
    </source>
</evidence>
<dbReference type="InterPro" id="IPR051028">
    <property type="entry name" value="Mito_Solute_Carrier"/>
</dbReference>
<dbReference type="InterPro" id="IPR002067">
    <property type="entry name" value="MCP"/>
</dbReference>
<evidence type="ECO:0000256" key="3">
    <source>
        <dbReference type="ARBA" id="ARBA00022448"/>
    </source>
</evidence>
<dbReference type="Gene3D" id="1.10.238.10">
    <property type="entry name" value="EF-hand"/>
    <property type="match status" value="2"/>
</dbReference>
<dbReference type="FunFam" id="1.10.238.10:FF:000396">
    <property type="entry name" value="Calcium-binding mitochondrial carrier protein Aralar1"/>
    <property type="match status" value="1"/>
</dbReference>
<dbReference type="SMART" id="SM00054">
    <property type="entry name" value="EFh"/>
    <property type="match status" value="3"/>
</dbReference>
<evidence type="ECO:0000256" key="6">
    <source>
        <dbReference type="ARBA" id="ARBA00022737"/>
    </source>
</evidence>
<dbReference type="InterPro" id="IPR018108">
    <property type="entry name" value="MCP_transmembrane"/>
</dbReference>
<evidence type="ECO:0000313" key="17">
    <source>
        <dbReference type="WBParaSite" id="ASIM_0001037301-mRNA-1"/>
    </source>
</evidence>
<dbReference type="InterPro" id="IPR023395">
    <property type="entry name" value="MCP_dom_sf"/>
</dbReference>
<dbReference type="AlphaFoldDB" id="A0A0M3JRK7"/>
<comment type="subcellular location">
    <subcellularLocation>
        <location evidence="1">Mitochondrion inner membrane</location>
        <topology evidence="1">Multi-pass membrane protein</topology>
    </subcellularLocation>
</comment>
<gene>
    <name evidence="15" type="ORF">ASIM_LOCUS10104</name>
</gene>
<dbReference type="InterPro" id="IPR002048">
    <property type="entry name" value="EF_hand_dom"/>
</dbReference>
<dbReference type="InterPro" id="IPR018247">
    <property type="entry name" value="EF_Hand_1_Ca_BS"/>
</dbReference>
<keyword evidence="9" id="KW-1133">Transmembrane helix</keyword>
<dbReference type="PANTHER" id="PTHR45678:SF9">
    <property type="entry name" value="CALCIUM-BINDING MITOCHONDRIAL CARRIER PROTEIN ARALAR1"/>
    <property type="match status" value="1"/>
</dbReference>
<feature type="repeat" description="Solcar" evidence="13">
    <location>
        <begin position="447"/>
        <end position="531"/>
    </location>
</feature>
<name>A0A0M3JRK7_ANISI</name>
<dbReference type="PROSITE" id="PS00018">
    <property type="entry name" value="EF_HAND_1"/>
    <property type="match status" value="1"/>
</dbReference>
<keyword evidence="6" id="KW-0677">Repeat</keyword>
<evidence type="ECO:0000256" key="12">
    <source>
        <dbReference type="ARBA" id="ARBA00038674"/>
    </source>
</evidence>
<dbReference type="PROSITE" id="PS50920">
    <property type="entry name" value="SOLCAR"/>
    <property type="match status" value="3"/>
</dbReference>
<accession>A0A0M3JRK7</accession>
<evidence type="ECO:0000256" key="10">
    <source>
        <dbReference type="ARBA" id="ARBA00023128"/>
    </source>
</evidence>
<dbReference type="GO" id="GO:0005313">
    <property type="term" value="F:L-glutamate transmembrane transporter activity"/>
    <property type="evidence" value="ECO:0007669"/>
    <property type="project" value="TreeGrafter"/>
</dbReference>
<evidence type="ECO:0000259" key="14">
    <source>
        <dbReference type="PROSITE" id="PS50222"/>
    </source>
</evidence>
<dbReference type="Proteomes" id="UP000267096">
    <property type="component" value="Unassembled WGS sequence"/>
</dbReference>
<keyword evidence="8" id="KW-0106">Calcium</keyword>
<evidence type="ECO:0000256" key="1">
    <source>
        <dbReference type="ARBA" id="ARBA00004448"/>
    </source>
</evidence>
<dbReference type="GO" id="GO:0005509">
    <property type="term" value="F:calcium ion binding"/>
    <property type="evidence" value="ECO:0007669"/>
    <property type="project" value="InterPro"/>
</dbReference>
<evidence type="ECO:0000256" key="8">
    <source>
        <dbReference type="ARBA" id="ARBA00022837"/>
    </source>
</evidence>
<proteinExistence type="inferred from homology"/>
<dbReference type="SUPFAM" id="SSF103506">
    <property type="entry name" value="Mitochondrial carrier"/>
    <property type="match status" value="1"/>
</dbReference>
<dbReference type="WBParaSite" id="ASIM_0001037301-mRNA-1">
    <property type="protein sequence ID" value="ASIM_0001037301-mRNA-1"/>
    <property type="gene ID" value="ASIM_0001037301"/>
</dbReference>
<dbReference type="OrthoDB" id="2161at2759"/>
<evidence type="ECO:0000256" key="2">
    <source>
        <dbReference type="ARBA" id="ARBA00006375"/>
    </source>
</evidence>
<protein>
    <submittedName>
        <fullName evidence="17">Probable calcium-binding mitochondrial carrier (inferred by orthology to a C. elegans protein)</fullName>
    </submittedName>
</protein>
<keyword evidence="3" id="KW-0813">Transport</keyword>
<dbReference type="Pfam" id="PF00153">
    <property type="entry name" value="Mito_carr"/>
    <property type="match status" value="3"/>
</dbReference>
<evidence type="ECO:0000256" key="5">
    <source>
        <dbReference type="ARBA" id="ARBA00022723"/>
    </source>
</evidence>
<sequence>MDHLVKGICVRTLRNAECSVNYSAAERVPISRANSNALLAIFNKYASVSRDGVNYMTDDDFIRKYLGLYTEGSYNKETVRLLASAADTTKDGLISFEEFSAFESILCSADALYLTAFELFDKNASESVTCDEFEKIIRHTKPLAEFDFDFNSDFMQRYFGKDKKRAIGYMAFCQLLHEFYDELGMQAFKKYDKNCDGTISSIDFLKIMTTVKKHLLTDFVQKNLVAVSASNATGHRVTYPYYMAFNSLLSQMELIKRIYVSLARGNLSHEMTRQEFLNATQSYPQITPYEVEILFALAEAAHPGKRTLSLADIENIDPQRLKRISYIPRLATIKAVKTKEERGILAAILESAYRFTMGSIAGACGATAVYPIDLVKTRMQNQRSGPLVGEIAYKHSFDCFKKVIKFEGIVGLYRGLLPQIVGVAPEKAIKLTMNDWVRDKFTVDGRIPLWAEILAGGCGGASQVIFTNPLEIVKIRLQVAGEVKNAARVGVLSVVRELGLSGLYKGAKACFLRDIPFSAIYFPVYAHAKLATADSDVRIFILCLLCEGHNGAGSLFSSAFIAGVPAAALVTPADVIKTRLQVAARAGQTTYDGLLDCARKAQGPLAFWKGTAARVCRSSPQFAVTLFMYELLQRLFYVDFGGNRPAGSEVPVRATLTDESSVNPDHIGGFSLAAATFSGIEHKFGLFMPRFETLTTRK</sequence>
<evidence type="ECO:0000256" key="11">
    <source>
        <dbReference type="ARBA" id="ARBA00023136"/>
    </source>
</evidence>
<keyword evidence="4 13" id="KW-0812">Transmembrane</keyword>
<dbReference type="EMBL" id="UYRR01030983">
    <property type="protein sequence ID" value="VDK42342.1"/>
    <property type="molecule type" value="Genomic_DNA"/>
</dbReference>
<reference evidence="15 16" key="2">
    <citation type="submission" date="2018-11" db="EMBL/GenBank/DDBJ databases">
        <authorList>
            <consortium name="Pathogen Informatics"/>
        </authorList>
    </citation>
    <scope>NUCLEOTIDE SEQUENCE [LARGE SCALE GENOMIC DNA]</scope>
</reference>
<keyword evidence="11 13" id="KW-0472">Membrane</keyword>
<keyword evidence="5" id="KW-0479">Metal-binding</keyword>
<keyword evidence="7" id="KW-0999">Mitochondrion inner membrane</keyword>
<dbReference type="FunFam" id="1.50.40.10:FF:000004">
    <property type="entry name" value="Calcium-binding mitochondrial carrier protein Aralar1"/>
    <property type="match status" value="1"/>
</dbReference>
<feature type="domain" description="EF-hand" evidence="14">
    <location>
        <begin position="108"/>
        <end position="143"/>
    </location>
</feature>
<evidence type="ECO:0000256" key="9">
    <source>
        <dbReference type="ARBA" id="ARBA00022989"/>
    </source>
</evidence>
<keyword evidence="10" id="KW-0496">Mitochondrion</keyword>
<comment type="subunit">
    <text evidence="12">Homodimer (via N-terminus).</text>
</comment>
<dbReference type="GO" id="GO:0043490">
    <property type="term" value="P:malate-aspartate shuttle"/>
    <property type="evidence" value="ECO:0007669"/>
    <property type="project" value="TreeGrafter"/>
</dbReference>
<organism evidence="17">
    <name type="scientific">Anisakis simplex</name>
    <name type="common">Herring worm</name>
    <dbReference type="NCBI Taxonomy" id="6269"/>
    <lineage>
        <taxon>Eukaryota</taxon>
        <taxon>Metazoa</taxon>
        <taxon>Ecdysozoa</taxon>
        <taxon>Nematoda</taxon>
        <taxon>Chromadorea</taxon>
        <taxon>Rhabditida</taxon>
        <taxon>Spirurina</taxon>
        <taxon>Ascaridomorpha</taxon>
        <taxon>Ascaridoidea</taxon>
        <taxon>Anisakidae</taxon>
        <taxon>Anisakis</taxon>
        <taxon>Anisakis simplex complex</taxon>
    </lineage>
</organism>
<feature type="repeat" description="Solcar" evidence="13">
    <location>
        <begin position="349"/>
        <end position="440"/>
    </location>
</feature>
<comment type="similarity">
    <text evidence="2">Belongs to the mitochondrial carrier (TC 2.A.29) family.</text>
</comment>
<dbReference type="InterPro" id="IPR011992">
    <property type="entry name" value="EF-hand-dom_pair"/>
</dbReference>
<evidence type="ECO:0000256" key="13">
    <source>
        <dbReference type="PROSITE-ProRule" id="PRU00282"/>
    </source>
</evidence>
<dbReference type="SUPFAM" id="SSF47473">
    <property type="entry name" value="EF-hand"/>
    <property type="match status" value="2"/>
</dbReference>
<dbReference type="Pfam" id="PF13202">
    <property type="entry name" value="EF-hand_5"/>
    <property type="match status" value="2"/>
</dbReference>
<keyword evidence="16" id="KW-1185">Reference proteome</keyword>
<evidence type="ECO:0000256" key="4">
    <source>
        <dbReference type="ARBA" id="ARBA00022692"/>
    </source>
</evidence>
<dbReference type="PANTHER" id="PTHR45678">
    <property type="entry name" value="MITOCHONDRIAL 2-OXODICARBOXYLATE CARRIER 1-RELATED"/>
    <property type="match status" value="1"/>
</dbReference>
<dbReference type="PROSITE" id="PS50222">
    <property type="entry name" value="EF_HAND_2"/>
    <property type="match status" value="2"/>
</dbReference>
<feature type="domain" description="EF-hand" evidence="14">
    <location>
        <begin position="179"/>
        <end position="214"/>
    </location>
</feature>
<evidence type="ECO:0000256" key="7">
    <source>
        <dbReference type="ARBA" id="ARBA00022792"/>
    </source>
</evidence>
<dbReference type="Gene3D" id="1.50.40.10">
    <property type="entry name" value="Mitochondrial carrier domain"/>
    <property type="match status" value="1"/>
</dbReference>
<dbReference type="GO" id="GO:0015183">
    <property type="term" value="F:L-aspartate transmembrane transporter activity"/>
    <property type="evidence" value="ECO:0007669"/>
    <property type="project" value="TreeGrafter"/>
</dbReference>
<dbReference type="PRINTS" id="PR00926">
    <property type="entry name" value="MITOCARRIER"/>
</dbReference>
<dbReference type="GO" id="GO:0005743">
    <property type="term" value="C:mitochondrial inner membrane"/>
    <property type="evidence" value="ECO:0007669"/>
    <property type="project" value="UniProtKB-SubCell"/>
</dbReference>
<evidence type="ECO:0000313" key="15">
    <source>
        <dbReference type="EMBL" id="VDK42342.1"/>
    </source>
</evidence>
<reference evidence="17" key="1">
    <citation type="submission" date="2017-02" db="UniProtKB">
        <authorList>
            <consortium name="WormBaseParasite"/>
        </authorList>
    </citation>
    <scope>IDENTIFICATION</scope>
</reference>